<evidence type="ECO:0000313" key="4">
    <source>
        <dbReference type="EMBL" id="KAE9175194.1"/>
    </source>
</evidence>
<evidence type="ECO:0000313" key="2">
    <source>
        <dbReference type="EMBL" id="KAE9107971.1"/>
    </source>
</evidence>
<keyword evidence="7" id="KW-1185">Reference proteome</keyword>
<evidence type="ECO:0000313" key="7">
    <source>
        <dbReference type="Proteomes" id="UP000433483"/>
    </source>
</evidence>
<dbReference type="Proteomes" id="UP000441208">
    <property type="component" value="Unassembled WGS sequence"/>
</dbReference>
<evidence type="ECO:0000313" key="9">
    <source>
        <dbReference type="Proteomes" id="UP000440732"/>
    </source>
</evidence>
<evidence type="ECO:0000313" key="8">
    <source>
        <dbReference type="Proteomes" id="UP000440367"/>
    </source>
</evidence>
<gene>
    <name evidence="5" type="ORF">PF002_g26705</name>
    <name evidence="4" type="ORF">PF005_g25506</name>
    <name evidence="3" type="ORF">PF006_g8417</name>
    <name evidence="2" type="ORF">PF007_g12834</name>
    <name evidence="1" type="ORF">PF009_g9510</name>
</gene>
<dbReference type="EMBL" id="QXFZ01000689">
    <property type="protein sequence ID" value="KAE9107971.1"/>
    <property type="molecule type" value="Genomic_DNA"/>
</dbReference>
<name>A0A6A3F4G7_9STRA</name>
<organism evidence="1 6">
    <name type="scientific">Phytophthora fragariae</name>
    <dbReference type="NCBI Taxonomy" id="53985"/>
    <lineage>
        <taxon>Eukaryota</taxon>
        <taxon>Sar</taxon>
        <taxon>Stramenopiles</taxon>
        <taxon>Oomycota</taxon>
        <taxon>Peronosporomycetes</taxon>
        <taxon>Peronosporales</taxon>
        <taxon>Peronosporaceae</taxon>
        <taxon>Phytophthora</taxon>
    </lineage>
</organism>
<dbReference type="EMBL" id="QXGD01002847">
    <property type="protein sequence ID" value="KAE9183445.1"/>
    <property type="molecule type" value="Genomic_DNA"/>
</dbReference>
<comment type="caution">
    <text evidence="1">The sequence shown here is derived from an EMBL/GenBank/DDBJ whole genome shotgun (WGS) entry which is preliminary data.</text>
</comment>
<evidence type="ECO:0000313" key="1">
    <source>
        <dbReference type="EMBL" id="KAE8940685.1"/>
    </source>
</evidence>
<evidence type="ECO:0000313" key="10">
    <source>
        <dbReference type="Proteomes" id="UP000441208"/>
    </source>
</evidence>
<dbReference type="EMBL" id="QXGA01000383">
    <property type="protein sequence ID" value="KAE9146849.1"/>
    <property type="molecule type" value="Genomic_DNA"/>
</dbReference>
<reference evidence="6 7" key="1">
    <citation type="submission" date="2018-08" db="EMBL/GenBank/DDBJ databases">
        <title>Genomic investigation of the strawberry pathogen Phytophthora fragariae indicates pathogenicity is determined by transcriptional variation in three key races.</title>
        <authorList>
            <person name="Adams T.M."/>
            <person name="Armitage A.D."/>
            <person name="Sobczyk M.K."/>
            <person name="Bates H.J."/>
            <person name="Dunwell J.M."/>
            <person name="Nellist C.F."/>
            <person name="Harrison R.J."/>
        </authorList>
    </citation>
    <scope>NUCLEOTIDE SEQUENCE [LARGE SCALE GENOMIC DNA]</scope>
    <source>
        <strain evidence="5 8">BC-1</strain>
        <strain evidence="4 7">NOV-27</strain>
        <strain evidence="3 9">NOV-5</strain>
        <strain evidence="2 10">NOV-71</strain>
        <strain evidence="1 6">NOV-9</strain>
    </source>
</reference>
<dbReference type="EMBL" id="QXGF01000409">
    <property type="protein sequence ID" value="KAE8940685.1"/>
    <property type="molecule type" value="Genomic_DNA"/>
</dbReference>
<dbReference type="Proteomes" id="UP000440732">
    <property type="component" value="Unassembled WGS sequence"/>
</dbReference>
<evidence type="ECO:0000313" key="3">
    <source>
        <dbReference type="EMBL" id="KAE9146849.1"/>
    </source>
</evidence>
<accession>A0A6A3F4G7</accession>
<evidence type="ECO:0000313" key="6">
    <source>
        <dbReference type="Proteomes" id="UP000429523"/>
    </source>
</evidence>
<evidence type="ECO:0000313" key="5">
    <source>
        <dbReference type="EMBL" id="KAE9183445.1"/>
    </source>
</evidence>
<protein>
    <submittedName>
        <fullName evidence="1">Uncharacterized protein</fullName>
    </submittedName>
</protein>
<dbReference type="Proteomes" id="UP000440367">
    <property type="component" value="Unassembled WGS sequence"/>
</dbReference>
<proteinExistence type="predicted"/>
<dbReference type="Proteomes" id="UP000429523">
    <property type="component" value="Unassembled WGS sequence"/>
</dbReference>
<dbReference type="AlphaFoldDB" id="A0A6A3F4G7"/>
<dbReference type="Proteomes" id="UP000433483">
    <property type="component" value="Unassembled WGS sequence"/>
</dbReference>
<dbReference type="EMBL" id="QXGB01002765">
    <property type="protein sequence ID" value="KAE9175194.1"/>
    <property type="molecule type" value="Genomic_DNA"/>
</dbReference>
<sequence length="152" mass="16798">MSRVEMVFTVSLGLTTAPVRTLLAIRCSRRCVAKRRGPVSKWWVTDSLWCCRAQRLTMWGCRSGRDGGTRPPILQNTDLGARGSQGGKALTLVADGTGLRGRRARRGEREGARWDHRASVDGQGRMARRLGDWACVMKVLKVKTGCRQGSRG</sequence>